<keyword evidence="1" id="KW-1133">Transmembrane helix</keyword>
<feature type="transmembrane region" description="Helical" evidence="1">
    <location>
        <begin position="100"/>
        <end position="121"/>
    </location>
</feature>
<dbReference type="OrthoDB" id="5427664at2759"/>
<dbReference type="Proteomes" id="UP000664132">
    <property type="component" value="Unassembled WGS sequence"/>
</dbReference>
<feature type="transmembrane region" description="Helical" evidence="1">
    <location>
        <begin position="149"/>
        <end position="171"/>
    </location>
</feature>
<dbReference type="PANTHER" id="PTHR37577:SF1">
    <property type="entry name" value="INTEGRAL MEMBRANE PROTEIN"/>
    <property type="match status" value="1"/>
</dbReference>
<keyword evidence="1" id="KW-0812">Transmembrane</keyword>
<evidence type="ECO:0000256" key="1">
    <source>
        <dbReference type="SAM" id="Phobius"/>
    </source>
</evidence>
<reference evidence="2" key="1">
    <citation type="submission" date="2021-02" db="EMBL/GenBank/DDBJ databases">
        <title>Genome sequence Cadophora malorum strain M34.</title>
        <authorList>
            <person name="Stefanovic E."/>
            <person name="Vu D."/>
            <person name="Scully C."/>
            <person name="Dijksterhuis J."/>
            <person name="Roader J."/>
            <person name="Houbraken J."/>
        </authorList>
    </citation>
    <scope>NUCLEOTIDE SEQUENCE</scope>
    <source>
        <strain evidence="2">M34</strain>
    </source>
</reference>
<dbReference type="EMBL" id="JAFJYH010000106">
    <property type="protein sequence ID" value="KAG4419388.1"/>
    <property type="molecule type" value="Genomic_DNA"/>
</dbReference>
<dbReference type="PANTHER" id="PTHR37577">
    <property type="entry name" value="INTEGRAL MEMBRANE PROTEIN"/>
    <property type="match status" value="1"/>
</dbReference>
<keyword evidence="3" id="KW-1185">Reference proteome</keyword>
<protein>
    <submittedName>
        <fullName evidence="2">Uncharacterized protein</fullName>
    </submittedName>
</protein>
<name>A0A8H7TIA7_9HELO</name>
<accession>A0A8H7TIA7</accession>
<keyword evidence="1" id="KW-0472">Membrane</keyword>
<proteinExistence type="predicted"/>
<evidence type="ECO:0000313" key="3">
    <source>
        <dbReference type="Proteomes" id="UP000664132"/>
    </source>
</evidence>
<evidence type="ECO:0000313" key="2">
    <source>
        <dbReference type="EMBL" id="KAG4419388.1"/>
    </source>
</evidence>
<dbReference type="InterPro" id="IPR053018">
    <property type="entry name" value="Elsinochrome_Biosynth-Asso"/>
</dbReference>
<sequence length="286" mass="33121">MTTIWSEALFEIVMVLSDQQLVTGTAMLATIIYLRNQGAITVYHYTMATDLAWFSSNTHLLSLVVRRGWLYEERKIAKRDKHFSTRPRSRSRSVLNEFRSIWRAIFMVVMAILLIYTNLFVAYEEWYDHYSCPANCVPSRPIGGEPKRWLIVNLVLICYSYPIGLVGLFGLTRSAWMKVRRDVRAWDKNGENTVRKLVGPRLYRTIRTVVLGIWYLLASEIFEVGERIAWVGLEIEWVVDDRERGHGIMLHDEAVTEDTIGFGQLVPILLLALPVMAFLEACYCEF</sequence>
<comment type="caution">
    <text evidence="2">The sequence shown here is derived from an EMBL/GenBank/DDBJ whole genome shotgun (WGS) entry which is preliminary data.</text>
</comment>
<organism evidence="2 3">
    <name type="scientific">Cadophora malorum</name>
    <dbReference type="NCBI Taxonomy" id="108018"/>
    <lineage>
        <taxon>Eukaryota</taxon>
        <taxon>Fungi</taxon>
        <taxon>Dikarya</taxon>
        <taxon>Ascomycota</taxon>
        <taxon>Pezizomycotina</taxon>
        <taxon>Leotiomycetes</taxon>
        <taxon>Helotiales</taxon>
        <taxon>Ploettnerulaceae</taxon>
        <taxon>Cadophora</taxon>
    </lineage>
</organism>
<dbReference type="AlphaFoldDB" id="A0A8H7TIA7"/>
<gene>
    <name evidence="2" type="ORF">IFR04_007439</name>
</gene>